<protein>
    <submittedName>
        <fullName evidence="4">PLP-dependent transferase</fullName>
    </submittedName>
</protein>
<keyword evidence="2 3" id="KW-0663">Pyridoxal phosphate</keyword>
<dbReference type="SUPFAM" id="SSF53383">
    <property type="entry name" value="PLP-dependent transferases"/>
    <property type="match status" value="1"/>
</dbReference>
<dbReference type="PANTHER" id="PTHR43713:SF3">
    <property type="entry name" value="GLUTAMATE-1-SEMIALDEHYDE 2,1-AMINOMUTASE 1, CHLOROPLASTIC-RELATED"/>
    <property type="match status" value="1"/>
</dbReference>
<evidence type="ECO:0000256" key="1">
    <source>
        <dbReference type="ARBA" id="ARBA00001933"/>
    </source>
</evidence>
<dbReference type="InterPro" id="IPR015421">
    <property type="entry name" value="PyrdxlP-dep_Trfase_major"/>
</dbReference>
<dbReference type="AlphaFoldDB" id="A0A6A5UG23"/>
<accession>A0A6A5UG23</accession>
<organism evidence="4 5">
    <name type="scientific">Bimuria novae-zelandiae CBS 107.79</name>
    <dbReference type="NCBI Taxonomy" id="1447943"/>
    <lineage>
        <taxon>Eukaryota</taxon>
        <taxon>Fungi</taxon>
        <taxon>Dikarya</taxon>
        <taxon>Ascomycota</taxon>
        <taxon>Pezizomycotina</taxon>
        <taxon>Dothideomycetes</taxon>
        <taxon>Pleosporomycetidae</taxon>
        <taxon>Pleosporales</taxon>
        <taxon>Massarineae</taxon>
        <taxon>Didymosphaeriaceae</taxon>
        <taxon>Bimuria</taxon>
    </lineage>
</organism>
<comment type="similarity">
    <text evidence="3">Belongs to the class-III pyridoxal-phosphate-dependent aminotransferase family.</text>
</comment>
<comment type="cofactor">
    <cofactor evidence="1">
        <name>pyridoxal 5'-phosphate</name>
        <dbReference type="ChEBI" id="CHEBI:597326"/>
    </cofactor>
</comment>
<dbReference type="GO" id="GO:0030170">
    <property type="term" value="F:pyridoxal phosphate binding"/>
    <property type="evidence" value="ECO:0007669"/>
    <property type="project" value="InterPro"/>
</dbReference>
<evidence type="ECO:0000313" key="4">
    <source>
        <dbReference type="EMBL" id="KAF1964143.1"/>
    </source>
</evidence>
<name>A0A6A5UG23_9PLEO</name>
<dbReference type="InterPro" id="IPR015422">
    <property type="entry name" value="PyrdxlP-dep_Trfase_small"/>
</dbReference>
<evidence type="ECO:0000313" key="5">
    <source>
        <dbReference type="Proteomes" id="UP000800036"/>
    </source>
</evidence>
<dbReference type="InterPro" id="IPR015424">
    <property type="entry name" value="PyrdxlP-dep_Trfase"/>
</dbReference>
<sequence length="458" mass="50480">MNPSRIVRSAACTIDGNGTKVSLKSGYSNAKEALELTKVRFTERNATSLKLHHEAVKSLPGGNTRSLLHTAPFPVFLKKGEEYQVYSEDGHTYTDFVGEMTAGLFGHSQPLLTQTLISTIQDVGMNLGGTTEFEARYAALLCARFSLDLIRFTNSGTEANLHAINGAKRFTGKRKVVVFTGGYHGGCFSFPEDHPAENCVDLDEWIIAEYNDIEDTKRKIEDSDDVAAVLVEGMQGAGPCIVGTHEFLHQIQESAKKVGAVFILDEVMTSRLSEGGLQKLEGLQPDITTMGKYLGGGITFGAFGGKKEIMQIYDPRVGGTLAHSGTFNNNTLGMVAGYVGMSQIYTPKVAREFNATGDRLRAELEKISQGTKMTVTGRGTIIGIHFLKDGKKDLKSYRERKDEFDLKDLFWFEMMEDGFWISKRGSIALILGTPWEELERFVGCVNQFLKRHAALVKI</sequence>
<dbReference type="OrthoDB" id="425114at2759"/>
<dbReference type="EMBL" id="ML976803">
    <property type="protein sequence ID" value="KAF1964143.1"/>
    <property type="molecule type" value="Genomic_DNA"/>
</dbReference>
<reference evidence="4" key="1">
    <citation type="journal article" date="2020" name="Stud. Mycol.">
        <title>101 Dothideomycetes genomes: a test case for predicting lifestyles and emergence of pathogens.</title>
        <authorList>
            <person name="Haridas S."/>
            <person name="Albert R."/>
            <person name="Binder M."/>
            <person name="Bloem J."/>
            <person name="Labutti K."/>
            <person name="Salamov A."/>
            <person name="Andreopoulos B."/>
            <person name="Baker S."/>
            <person name="Barry K."/>
            <person name="Bills G."/>
            <person name="Bluhm B."/>
            <person name="Cannon C."/>
            <person name="Castanera R."/>
            <person name="Culley D."/>
            <person name="Daum C."/>
            <person name="Ezra D."/>
            <person name="Gonzalez J."/>
            <person name="Henrissat B."/>
            <person name="Kuo A."/>
            <person name="Liang C."/>
            <person name="Lipzen A."/>
            <person name="Lutzoni F."/>
            <person name="Magnuson J."/>
            <person name="Mondo S."/>
            <person name="Nolan M."/>
            <person name="Ohm R."/>
            <person name="Pangilinan J."/>
            <person name="Park H.-J."/>
            <person name="Ramirez L."/>
            <person name="Alfaro M."/>
            <person name="Sun H."/>
            <person name="Tritt A."/>
            <person name="Yoshinaga Y."/>
            <person name="Zwiers L.-H."/>
            <person name="Turgeon B."/>
            <person name="Goodwin S."/>
            <person name="Spatafora J."/>
            <person name="Crous P."/>
            <person name="Grigoriev I."/>
        </authorList>
    </citation>
    <scope>NUCLEOTIDE SEQUENCE</scope>
    <source>
        <strain evidence="4">CBS 107.79</strain>
    </source>
</reference>
<dbReference type="Gene3D" id="3.90.1150.10">
    <property type="entry name" value="Aspartate Aminotransferase, domain 1"/>
    <property type="match status" value="1"/>
</dbReference>
<dbReference type="Proteomes" id="UP000800036">
    <property type="component" value="Unassembled WGS sequence"/>
</dbReference>
<keyword evidence="5" id="KW-1185">Reference proteome</keyword>
<evidence type="ECO:0000256" key="2">
    <source>
        <dbReference type="ARBA" id="ARBA00022898"/>
    </source>
</evidence>
<dbReference type="PANTHER" id="PTHR43713">
    <property type="entry name" value="GLUTAMATE-1-SEMIALDEHYDE 2,1-AMINOMUTASE"/>
    <property type="match status" value="1"/>
</dbReference>
<dbReference type="InterPro" id="IPR005814">
    <property type="entry name" value="Aminotrans_3"/>
</dbReference>
<dbReference type="Pfam" id="PF00202">
    <property type="entry name" value="Aminotran_3"/>
    <property type="match status" value="1"/>
</dbReference>
<dbReference type="GO" id="GO:0008483">
    <property type="term" value="F:transaminase activity"/>
    <property type="evidence" value="ECO:0007669"/>
    <property type="project" value="InterPro"/>
</dbReference>
<evidence type="ECO:0000256" key="3">
    <source>
        <dbReference type="RuleBase" id="RU003560"/>
    </source>
</evidence>
<gene>
    <name evidence="4" type="ORF">BU23DRAFT_521498</name>
</gene>
<proteinExistence type="inferred from homology"/>
<dbReference type="Gene3D" id="3.40.640.10">
    <property type="entry name" value="Type I PLP-dependent aspartate aminotransferase-like (Major domain)"/>
    <property type="match status" value="1"/>
</dbReference>
<keyword evidence="4" id="KW-0808">Transferase</keyword>